<name>A0A069CZF8_WEIOS</name>
<dbReference type="EMBL" id="DF820486">
    <property type="protein sequence ID" value="GAK30471.1"/>
    <property type="molecule type" value="Genomic_DNA"/>
</dbReference>
<protein>
    <submittedName>
        <fullName evidence="2">Lipopolysaccharide biosynthesis glycosyltransferas</fullName>
    </submittedName>
</protein>
<gene>
    <name evidence="2" type="ORF">WOSG25_030680</name>
</gene>
<sequence>MMKILIALHKPYAVPKEAIYLPIQVGADLPDRQLLVNTIADNTGRNISKENGHYNELTALYWAKYNLADEDIIGLVHYRRYFGRKASHNLADILSEDEIRQTLKTVDVILPKARNYFIENQQDHYLHAHRGEPYFALEKVLTDHYPDYLPAFSKLAKTTRAHLFNMSIMKQVDFQAYTTFLFDVLALVAEQIDLVNYRGQEQRALGFLAERLMDVWLVTNQKSFKEFPLVTTEKTNWLDKGSQFLLRKFGYKQGSRTHF</sequence>
<dbReference type="STRING" id="1329250.WOSG25_030680"/>
<keyword evidence="3" id="KW-1185">Reference proteome</keyword>
<evidence type="ECO:0000259" key="1">
    <source>
        <dbReference type="Pfam" id="PF14393"/>
    </source>
</evidence>
<dbReference type="InterPro" id="IPR025536">
    <property type="entry name" value="DUF4422"/>
</dbReference>
<evidence type="ECO:0000313" key="3">
    <source>
        <dbReference type="Proteomes" id="UP000030643"/>
    </source>
</evidence>
<organism evidence="2 3">
    <name type="scientific">Weissella oryzae (strain DSM 25784 / JCM 18191 / LMG 30913 / SG25)</name>
    <dbReference type="NCBI Taxonomy" id="1329250"/>
    <lineage>
        <taxon>Bacteria</taxon>
        <taxon>Bacillati</taxon>
        <taxon>Bacillota</taxon>
        <taxon>Bacilli</taxon>
        <taxon>Lactobacillales</taxon>
        <taxon>Lactobacillaceae</taxon>
        <taxon>Weissella</taxon>
    </lineage>
</organism>
<proteinExistence type="predicted"/>
<dbReference type="eggNOG" id="COG1442">
    <property type="taxonomic scope" value="Bacteria"/>
</dbReference>
<dbReference type="RefSeq" id="WP_340147919.1">
    <property type="nucleotide sequence ID" value="NZ_DF820486.1"/>
</dbReference>
<dbReference type="Proteomes" id="UP000030643">
    <property type="component" value="Unassembled WGS sequence"/>
</dbReference>
<reference evidence="3" key="1">
    <citation type="journal article" date="2014" name="Genome Announc.">
        <title>Draft genome sequence of Weissella oryzae SG25T, isolated from fermented rice grains.</title>
        <authorList>
            <person name="Tanizawa Y."/>
            <person name="Fujisawa T."/>
            <person name="Mochizuki T."/>
            <person name="Kaminuma E."/>
            <person name="Suzuki Y."/>
            <person name="Nakamura Y."/>
            <person name="Tohno M."/>
        </authorList>
    </citation>
    <scope>NUCLEOTIDE SEQUENCE [LARGE SCALE GENOMIC DNA]</scope>
    <source>
        <strain evidence="3">DSM 25784 / JCM 18191 / LMG 30913 / SG25</strain>
    </source>
</reference>
<dbReference type="Pfam" id="PF14393">
    <property type="entry name" value="DUF4422"/>
    <property type="match status" value="1"/>
</dbReference>
<evidence type="ECO:0000313" key="2">
    <source>
        <dbReference type="EMBL" id="GAK30471.1"/>
    </source>
</evidence>
<feature type="domain" description="DUF4422" evidence="1">
    <location>
        <begin position="3"/>
        <end position="220"/>
    </location>
</feature>
<accession>A0A069CZF8</accession>
<dbReference type="AlphaFoldDB" id="A0A069CZF8"/>